<accession>A0A1W0WR89</accession>
<feature type="chain" id="PRO_5013207033" description="Chitin-binding type-2 domain-containing protein" evidence="1">
    <location>
        <begin position="18"/>
        <end position="222"/>
    </location>
</feature>
<proteinExistence type="predicted"/>
<dbReference type="InterPro" id="IPR036508">
    <property type="entry name" value="Chitin-bd_dom_sf"/>
</dbReference>
<keyword evidence="4" id="KW-1185">Reference proteome</keyword>
<evidence type="ECO:0000256" key="1">
    <source>
        <dbReference type="SAM" id="SignalP"/>
    </source>
</evidence>
<feature type="domain" description="Chitin-binding type-2" evidence="2">
    <location>
        <begin position="132"/>
        <end position="192"/>
    </location>
</feature>
<organism evidence="3 4">
    <name type="scientific">Hypsibius exemplaris</name>
    <name type="common">Freshwater tardigrade</name>
    <dbReference type="NCBI Taxonomy" id="2072580"/>
    <lineage>
        <taxon>Eukaryota</taxon>
        <taxon>Metazoa</taxon>
        <taxon>Ecdysozoa</taxon>
        <taxon>Tardigrada</taxon>
        <taxon>Eutardigrada</taxon>
        <taxon>Parachela</taxon>
        <taxon>Hypsibioidea</taxon>
        <taxon>Hypsibiidae</taxon>
        <taxon>Hypsibius</taxon>
    </lineage>
</organism>
<dbReference type="InterPro" id="IPR052976">
    <property type="entry name" value="Scoloptoxin-like"/>
</dbReference>
<name>A0A1W0WR89_HYPEX</name>
<dbReference type="GO" id="GO:0008061">
    <property type="term" value="F:chitin binding"/>
    <property type="evidence" value="ECO:0007669"/>
    <property type="project" value="InterPro"/>
</dbReference>
<reference evidence="4" key="1">
    <citation type="submission" date="2017-01" db="EMBL/GenBank/DDBJ databases">
        <title>Comparative genomics of anhydrobiosis in the tardigrade Hypsibius dujardini.</title>
        <authorList>
            <person name="Yoshida Y."/>
            <person name="Koutsovoulos G."/>
            <person name="Laetsch D."/>
            <person name="Stevens L."/>
            <person name="Kumar S."/>
            <person name="Horikawa D."/>
            <person name="Ishino K."/>
            <person name="Komine S."/>
            <person name="Tomita M."/>
            <person name="Blaxter M."/>
            <person name="Arakawa K."/>
        </authorList>
    </citation>
    <scope>NUCLEOTIDE SEQUENCE [LARGE SCALE GENOMIC DNA]</scope>
    <source>
        <strain evidence="4">Z151</strain>
    </source>
</reference>
<dbReference type="PROSITE" id="PS50940">
    <property type="entry name" value="CHIT_BIND_II"/>
    <property type="match status" value="1"/>
</dbReference>
<dbReference type="Gene3D" id="2.170.140.10">
    <property type="entry name" value="Chitin binding domain"/>
    <property type="match status" value="1"/>
</dbReference>
<dbReference type="Proteomes" id="UP000192578">
    <property type="component" value="Unassembled WGS sequence"/>
</dbReference>
<dbReference type="GO" id="GO:0005576">
    <property type="term" value="C:extracellular region"/>
    <property type="evidence" value="ECO:0007669"/>
    <property type="project" value="InterPro"/>
</dbReference>
<dbReference type="PANTHER" id="PTHR22933">
    <property type="entry name" value="FI18007P1-RELATED"/>
    <property type="match status" value="1"/>
</dbReference>
<evidence type="ECO:0000313" key="4">
    <source>
        <dbReference type="Proteomes" id="UP000192578"/>
    </source>
</evidence>
<protein>
    <recommendedName>
        <fullName evidence="2">Chitin-binding type-2 domain-containing protein</fullName>
    </recommendedName>
</protein>
<sequence length="222" mass="24394">MQALLVVPSAVLGVALTGKGNQVPKVFNQITLVCEWFFNVDCLQSATFADYNNSRVTKARTSFFWPLSSSSPPSSVWPSLPATVTRSPRSWDALAKLRGKGALTAEQIQSIYPNAVAGKDYPDNQAIPSPRPITCNPAKPGFYADTSASSKCQLFDRCDVNGQLTSYICPKLSVFNQITLICDWFFNVDCSQAAQFADYSNSRLYQGKDVVLLDNQDTIARK</sequence>
<keyword evidence="1" id="KW-0732">Signal</keyword>
<feature type="signal peptide" evidence="1">
    <location>
        <begin position="1"/>
        <end position="17"/>
    </location>
</feature>
<dbReference type="Pfam" id="PF01607">
    <property type="entry name" value="CBM_14"/>
    <property type="match status" value="1"/>
</dbReference>
<dbReference type="EMBL" id="MTYJ01000057">
    <property type="protein sequence ID" value="OQV17710.1"/>
    <property type="molecule type" value="Genomic_DNA"/>
</dbReference>
<evidence type="ECO:0000259" key="2">
    <source>
        <dbReference type="PROSITE" id="PS50940"/>
    </source>
</evidence>
<evidence type="ECO:0000313" key="3">
    <source>
        <dbReference type="EMBL" id="OQV17710.1"/>
    </source>
</evidence>
<dbReference type="AlphaFoldDB" id="A0A1W0WR89"/>
<dbReference type="SUPFAM" id="SSF57625">
    <property type="entry name" value="Invertebrate chitin-binding proteins"/>
    <property type="match status" value="1"/>
</dbReference>
<dbReference type="SMART" id="SM00494">
    <property type="entry name" value="ChtBD2"/>
    <property type="match status" value="1"/>
</dbReference>
<dbReference type="InterPro" id="IPR002557">
    <property type="entry name" value="Chitin-bd_dom"/>
</dbReference>
<gene>
    <name evidence="3" type="ORF">BV898_08167</name>
</gene>
<comment type="caution">
    <text evidence="3">The sequence shown here is derived from an EMBL/GenBank/DDBJ whole genome shotgun (WGS) entry which is preliminary data.</text>
</comment>
<dbReference type="PANTHER" id="PTHR22933:SF31">
    <property type="entry name" value="FI18007P1"/>
    <property type="match status" value="1"/>
</dbReference>